<sequence length="178" mass="19479">MTEQQNECKPWRVSVGQDEMPTIDTIVSQALGSASMCWDNISAAGAFDSEEAAHIAQGATDAIRRVLEIEAFHDAFGKQLAPELIEKWDGCSRAEAIRQCEENHKNLLNAYKAIDSLRAKLGVEDGPTGPQPGSLEDPWNGARDDDKLHLIRALVEGTTAFGSDMAAFKRRLELIINA</sequence>
<name>A0A8F3E492_9CAUD</name>
<reference evidence="1" key="1">
    <citation type="submission" date="2021-03" db="EMBL/GenBank/DDBJ databases">
        <authorList>
            <person name="Pedlow M.R."/>
            <person name="Nance H.A."/>
            <person name="Bradley A.M."/>
            <person name="Brown C.A."/>
            <person name="Channell S.A."/>
            <person name="Forbes A.M."/>
            <person name="Lovell B."/>
            <person name="Mcdonald B.E."/>
            <person name="Silva M.B."/>
            <person name="White G.J."/>
            <person name="Zack K.M."/>
            <person name="Garlena R.A."/>
            <person name="Russell D.A."/>
            <person name="Jacobs-Sera D."/>
            <person name="Hatfull G.F."/>
        </authorList>
    </citation>
    <scope>NUCLEOTIDE SEQUENCE</scope>
</reference>
<dbReference type="RefSeq" id="YP_010656083.1">
    <property type="nucleotide sequence ID" value="NC_070834.1"/>
</dbReference>
<dbReference type="GeneID" id="77931957"/>
<dbReference type="KEGG" id="vg:77931957"/>
<dbReference type="EMBL" id="MW712719">
    <property type="protein sequence ID" value="QWY79710.1"/>
    <property type="molecule type" value="Genomic_DNA"/>
</dbReference>
<protein>
    <recommendedName>
        <fullName evidence="3">MazG-like nucleotide pyrophosphohydrolase</fullName>
    </recommendedName>
</protein>
<evidence type="ECO:0008006" key="3">
    <source>
        <dbReference type="Google" id="ProtNLM"/>
    </source>
</evidence>
<organism evidence="1 2">
    <name type="scientific">Arthrobacter phage Persistence</name>
    <dbReference type="NCBI Taxonomy" id="2836007"/>
    <lineage>
        <taxon>Viruses</taxon>
        <taxon>Duplodnaviria</taxon>
        <taxon>Heunggongvirae</taxon>
        <taxon>Uroviricota</taxon>
        <taxon>Caudoviricetes</taxon>
        <taxon>Persistencevirus</taxon>
        <taxon>Persistencevirus persistence</taxon>
    </lineage>
</organism>
<evidence type="ECO:0000313" key="1">
    <source>
        <dbReference type="EMBL" id="QWY79710.1"/>
    </source>
</evidence>
<gene>
    <name evidence="1" type="primary">82</name>
    <name evidence="1" type="ORF">SEA_PERSISTENCE_82</name>
</gene>
<evidence type="ECO:0000313" key="2">
    <source>
        <dbReference type="Proteomes" id="UP000693837"/>
    </source>
</evidence>
<keyword evidence="2" id="KW-1185">Reference proteome</keyword>
<accession>A0A8F3E492</accession>
<dbReference type="Proteomes" id="UP000693837">
    <property type="component" value="Segment"/>
</dbReference>
<proteinExistence type="predicted"/>